<dbReference type="CDD" id="cd00086">
    <property type="entry name" value="homeodomain"/>
    <property type="match status" value="1"/>
</dbReference>
<organism evidence="14">
    <name type="scientific">Schmidtea mediterranea</name>
    <name type="common">Freshwater planarian flatworm</name>
    <dbReference type="NCBI Taxonomy" id="79327"/>
    <lineage>
        <taxon>Eukaryota</taxon>
        <taxon>Metazoa</taxon>
        <taxon>Spiralia</taxon>
        <taxon>Lophotrochozoa</taxon>
        <taxon>Platyhelminthes</taxon>
        <taxon>Rhabditophora</taxon>
        <taxon>Seriata</taxon>
        <taxon>Tricladida</taxon>
        <taxon>Continenticola</taxon>
        <taxon>Geoplanoidea</taxon>
        <taxon>Dugesiidae</taxon>
        <taxon>Schmidtea</taxon>
    </lineage>
</organism>
<dbReference type="Pfam" id="PF00046">
    <property type="entry name" value="Homeodomain"/>
    <property type="match status" value="1"/>
</dbReference>
<dbReference type="AlphaFoldDB" id="A0A1Z1R0Z4"/>
<keyword evidence="4 10" id="KW-0862">Zinc</keyword>
<evidence type="ECO:0000313" key="14">
    <source>
        <dbReference type="EMBL" id="ARX11401.1"/>
    </source>
</evidence>
<dbReference type="SMART" id="SM00389">
    <property type="entry name" value="HOX"/>
    <property type="match status" value="1"/>
</dbReference>
<dbReference type="InterPro" id="IPR001356">
    <property type="entry name" value="HD"/>
</dbReference>
<evidence type="ECO:0000256" key="3">
    <source>
        <dbReference type="ARBA" id="ARBA00022737"/>
    </source>
</evidence>
<keyword evidence="5 10" id="KW-0440">LIM domain</keyword>
<feature type="DNA-binding region" description="Homeobox" evidence="9">
    <location>
        <begin position="218"/>
        <end position="277"/>
    </location>
</feature>
<evidence type="ECO:0000256" key="2">
    <source>
        <dbReference type="ARBA" id="ARBA00022723"/>
    </source>
</evidence>
<dbReference type="InterPro" id="IPR001781">
    <property type="entry name" value="Znf_LIM"/>
</dbReference>
<keyword evidence="3" id="KW-0677">Repeat</keyword>
<keyword evidence="2 10" id="KW-0479">Metal-binding</keyword>
<dbReference type="PANTHER" id="PTHR24208:SF127">
    <property type="entry name" value="LIM_HOMEOBOX PROTEIN AWH"/>
    <property type="match status" value="1"/>
</dbReference>
<dbReference type="PROSITE" id="PS00478">
    <property type="entry name" value="LIM_DOMAIN_1"/>
    <property type="match status" value="1"/>
</dbReference>
<comment type="subcellular location">
    <subcellularLocation>
        <location evidence="1 9 11">Nucleus</location>
    </subcellularLocation>
</comment>
<evidence type="ECO:0000256" key="11">
    <source>
        <dbReference type="RuleBase" id="RU000682"/>
    </source>
</evidence>
<dbReference type="OrthoDB" id="10068367at2759"/>
<protein>
    <submittedName>
        <fullName evidence="14">Arrowhead</fullName>
    </submittedName>
</protein>
<evidence type="ECO:0000259" key="13">
    <source>
        <dbReference type="PROSITE" id="PS50071"/>
    </source>
</evidence>
<evidence type="ECO:0000259" key="12">
    <source>
        <dbReference type="PROSITE" id="PS50023"/>
    </source>
</evidence>
<dbReference type="GO" id="GO:0000981">
    <property type="term" value="F:DNA-binding transcription factor activity, RNA polymerase II-specific"/>
    <property type="evidence" value="ECO:0007669"/>
    <property type="project" value="TreeGrafter"/>
</dbReference>
<evidence type="ECO:0000256" key="8">
    <source>
        <dbReference type="ARBA" id="ARBA00023242"/>
    </source>
</evidence>
<sequence>MIGNDLNAECESSDINQNLTYCCKASSISSRCLIKNINNNDDCQNIEKESRCLIKNINNNDDCQNIEKENRFDGKCFGCNDFLLLKESFYHLKQVNKETFKERFHLHCLICCKCSSLLTESDEQCWIRKGKVICKDCKKRMTYCQRCNSLVSGDAWVHRLNDFPFHISCFTCCICTRQLTKGEKCSLIEDRLFCHEHFLEICNGKTENSSDSSGKNKLKRIRTSFTPEQLAILQAHFDSECNPDGQELEKIANSAQLNKRVTQVWFQNARARKKKTGKTCIGTNNLINGNLRYSSSLCADSNSNNGFLDSIADEDKLSSDSSSCTSAIISGFRFNDSTQLCQVNPYPVSNNNNISSISVQNKRLNHFESEYKNTIIISPDNMYSNNNTNNVWNKDFSNLYQNQRQHSF</sequence>
<accession>A0A1Z1R0Z4</accession>
<dbReference type="InterPro" id="IPR050453">
    <property type="entry name" value="LIM_Homeobox_TF"/>
</dbReference>
<dbReference type="PANTHER" id="PTHR24208">
    <property type="entry name" value="LIM/HOMEOBOX PROTEIN LHX"/>
    <property type="match status" value="1"/>
</dbReference>
<name>A0A1Z1R0Z4_SCHMD</name>
<dbReference type="SMART" id="SM00132">
    <property type="entry name" value="LIM"/>
    <property type="match status" value="2"/>
</dbReference>
<reference evidence="14" key="1">
    <citation type="journal article" date="2016" name="Elife">
        <title>A functional genomics screen in planarians reveals regulators of whole-brain regeneration.</title>
        <authorList>
            <person name="Roberts-Galbraith RH"/>
            <person name="Brubacher JL Newmark.PA."/>
        </authorList>
    </citation>
    <scope>NUCLEOTIDE SEQUENCE</scope>
    <source>
        <strain evidence="14">CIW4</strain>
    </source>
</reference>
<evidence type="ECO:0000256" key="6">
    <source>
        <dbReference type="ARBA" id="ARBA00023125"/>
    </source>
</evidence>
<dbReference type="Pfam" id="PF00412">
    <property type="entry name" value="LIM"/>
    <property type="match status" value="1"/>
</dbReference>
<feature type="domain" description="LIM zinc-binding" evidence="12">
    <location>
        <begin position="142"/>
        <end position="204"/>
    </location>
</feature>
<dbReference type="Gene3D" id="1.10.10.60">
    <property type="entry name" value="Homeodomain-like"/>
    <property type="match status" value="1"/>
</dbReference>
<dbReference type="PROSITE" id="PS50071">
    <property type="entry name" value="HOMEOBOX_2"/>
    <property type="match status" value="1"/>
</dbReference>
<dbReference type="SUPFAM" id="SSF46689">
    <property type="entry name" value="Homeodomain-like"/>
    <property type="match status" value="1"/>
</dbReference>
<keyword evidence="8 9" id="KW-0539">Nucleus</keyword>
<keyword evidence="6 9" id="KW-0238">DNA-binding</keyword>
<evidence type="ECO:0000256" key="7">
    <source>
        <dbReference type="ARBA" id="ARBA00023155"/>
    </source>
</evidence>
<evidence type="ECO:0000256" key="9">
    <source>
        <dbReference type="PROSITE-ProRule" id="PRU00108"/>
    </source>
</evidence>
<feature type="domain" description="Homeobox" evidence="13">
    <location>
        <begin position="216"/>
        <end position="276"/>
    </location>
</feature>
<proteinExistence type="evidence at transcript level"/>
<evidence type="ECO:0000256" key="10">
    <source>
        <dbReference type="PROSITE-ProRule" id="PRU00125"/>
    </source>
</evidence>
<evidence type="ECO:0000256" key="1">
    <source>
        <dbReference type="ARBA" id="ARBA00004123"/>
    </source>
</evidence>
<dbReference type="InterPro" id="IPR009057">
    <property type="entry name" value="Homeodomain-like_sf"/>
</dbReference>
<dbReference type="PROSITE" id="PS50023">
    <property type="entry name" value="LIM_DOMAIN_2"/>
    <property type="match status" value="1"/>
</dbReference>
<dbReference type="GO" id="GO:0046872">
    <property type="term" value="F:metal ion binding"/>
    <property type="evidence" value="ECO:0007669"/>
    <property type="project" value="UniProtKB-KW"/>
</dbReference>
<evidence type="ECO:0000256" key="5">
    <source>
        <dbReference type="ARBA" id="ARBA00023038"/>
    </source>
</evidence>
<dbReference type="GO" id="GO:0000977">
    <property type="term" value="F:RNA polymerase II transcription regulatory region sequence-specific DNA binding"/>
    <property type="evidence" value="ECO:0007669"/>
    <property type="project" value="TreeGrafter"/>
</dbReference>
<dbReference type="Gene3D" id="2.10.110.10">
    <property type="entry name" value="Cysteine Rich Protein"/>
    <property type="match status" value="2"/>
</dbReference>
<dbReference type="GO" id="GO:0005634">
    <property type="term" value="C:nucleus"/>
    <property type="evidence" value="ECO:0007669"/>
    <property type="project" value="UniProtKB-SubCell"/>
</dbReference>
<keyword evidence="7 9" id="KW-0371">Homeobox</keyword>
<dbReference type="EMBL" id="KY024326">
    <property type="protein sequence ID" value="ARX11401.1"/>
    <property type="molecule type" value="mRNA"/>
</dbReference>
<evidence type="ECO:0000256" key="4">
    <source>
        <dbReference type="ARBA" id="ARBA00022833"/>
    </source>
</evidence>
<reference evidence="14" key="2">
    <citation type="submission" date="2016-10" db="EMBL/GenBank/DDBJ databases">
        <authorList>
            <person name="Varghese N."/>
        </authorList>
    </citation>
    <scope>NUCLEOTIDE SEQUENCE</scope>
    <source>
        <strain evidence="14">CIW4</strain>
    </source>
</reference>
<dbReference type="GO" id="GO:0030182">
    <property type="term" value="P:neuron differentiation"/>
    <property type="evidence" value="ECO:0007669"/>
    <property type="project" value="TreeGrafter"/>
</dbReference>